<comment type="caution">
    <text evidence="1">The sequence shown here is derived from an EMBL/GenBank/DDBJ whole genome shotgun (WGS) entry which is preliminary data.</text>
</comment>
<reference evidence="1" key="1">
    <citation type="submission" date="2022-03" db="EMBL/GenBank/DDBJ databases">
        <authorList>
            <person name="Tunstrom K."/>
        </authorList>
    </citation>
    <scope>NUCLEOTIDE SEQUENCE</scope>
</reference>
<protein>
    <submittedName>
        <fullName evidence="1">Uncharacterized protein</fullName>
    </submittedName>
</protein>
<dbReference type="AlphaFoldDB" id="A0AAU9U1N9"/>
<proteinExistence type="predicted"/>
<dbReference type="Proteomes" id="UP001153954">
    <property type="component" value="Unassembled WGS sequence"/>
</dbReference>
<evidence type="ECO:0000313" key="1">
    <source>
        <dbReference type="EMBL" id="CAH2092027.1"/>
    </source>
</evidence>
<keyword evidence="2" id="KW-1185">Reference proteome</keyword>
<gene>
    <name evidence="1" type="ORF">EEDITHA_LOCUS7831</name>
</gene>
<name>A0AAU9U1N9_EUPED</name>
<organism evidence="1 2">
    <name type="scientific">Euphydryas editha</name>
    <name type="common">Edith's checkerspot</name>
    <dbReference type="NCBI Taxonomy" id="104508"/>
    <lineage>
        <taxon>Eukaryota</taxon>
        <taxon>Metazoa</taxon>
        <taxon>Ecdysozoa</taxon>
        <taxon>Arthropoda</taxon>
        <taxon>Hexapoda</taxon>
        <taxon>Insecta</taxon>
        <taxon>Pterygota</taxon>
        <taxon>Neoptera</taxon>
        <taxon>Endopterygota</taxon>
        <taxon>Lepidoptera</taxon>
        <taxon>Glossata</taxon>
        <taxon>Ditrysia</taxon>
        <taxon>Papilionoidea</taxon>
        <taxon>Nymphalidae</taxon>
        <taxon>Nymphalinae</taxon>
        <taxon>Euphydryas</taxon>
    </lineage>
</organism>
<sequence length="86" mass="9303">MNGGMEKGNEGVSQWRLFNLIQFKPNKKQVCAFAAKTLQFEGTPLTASASIGILGVDTSRNVQFRGHLKGKAKLASKKLGVLGRVK</sequence>
<evidence type="ECO:0000313" key="2">
    <source>
        <dbReference type="Proteomes" id="UP001153954"/>
    </source>
</evidence>
<dbReference type="EMBL" id="CAKOGL010000011">
    <property type="protein sequence ID" value="CAH2092027.1"/>
    <property type="molecule type" value="Genomic_DNA"/>
</dbReference>
<accession>A0AAU9U1N9</accession>